<reference evidence="1 2" key="1">
    <citation type="journal article" date="2018" name="Front. Plant Sci.">
        <title>Red Clover (Trifolium pratense) and Zigzag Clover (T. medium) - A Picture of Genomic Similarities and Differences.</title>
        <authorList>
            <person name="Dluhosova J."/>
            <person name="Istvanek J."/>
            <person name="Nedelnik J."/>
            <person name="Repkova J."/>
        </authorList>
    </citation>
    <scope>NUCLEOTIDE SEQUENCE [LARGE SCALE GENOMIC DNA]</scope>
    <source>
        <strain evidence="2">cv. 10/8</strain>
        <tissue evidence="1">Leaf</tissue>
    </source>
</reference>
<gene>
    <name evidence="1" type="ORF">A2U01_0008816</name>
</gene>
<dbReference type="EMBL" id="LXQA010013184">
    <property type="protein sequence ID" value="MCH87935.1"/>
    <property type="molecule type" value="Genomic_DNA"/>
</dbReference>
<evidence type="ECO:0000313" key="1">
    <source>
        <dbReference type="EMBL" id="MCH87935.1"/>
    </source>
</evidence>
<evidence type="ECO:0000313" key="2">
    <source>
        <dbReference type="Proteomes" id="UP000265520"/>
    </source>
</evidence>
<dbReference type="Proteomes" id="UP000265520">
    <property type="component" value="Unassembled WGS sequence"/>
</dbReference>
<keyword evidence="2" id="KW-1185">Reference proteome</keyword>
<feature type="non-terminal residue" evidence="1">
    <location>
        <position position="1"/>
    </location>
</feature>
<dbReference type="AlphaFoldDB" id="A0A392MLG3"/>
<name>A0A392MLG3_9FABA</name>
<organism evidence="1 2">
    <name type="scientific">Trifolium medium</name>
    <dbReference type="NCBI Taxonomy" id="97028"/>
    <lineage>
        <taxon>Eukaryota</taxon>
        <taxon>Viridiplantae</taxon>
        <taxon>Streptophyta</taxon>
        <taxon>Embryophyta</taxon>
        <taxon>Tracheophyta</taxon>
        <taxon>Spermatophyta</taxon>
        <taxon>Magnoliopsida</taxon>
        <taxon>eudicotyledons</taxon>
        <taxon>Gunneridae</taxon>
        <taxon>Pentapetalae</taxon>
        <taxon>rosids</taxon>
        <taxon>fabids</taxon>
        <taxon>Fabales</taxon>
        <taxon>Fabaceae</taxon>
        <taxon>Papilionoideae</taxon>
        <taxon>50 kb inversion clade</taxon>
        <taxon>NPAAA clade</taxon>
        <taxon>Hologalegina</taxon>
        <taxon>IRL clade</taxon>
        <taxon>Trifolieae</taxon>
        <taxon>Trifolium</taxon>
    </lineage>
</organism>
<sequence>VDVPDKLMWHPDPDRAYSVRGAYQLLTHLVSVAMAAHKDVIWNKTISLKVVAESLKPPITCF</sequence>
<comment type="caution">
    <text evidence="1">The sequence shown here is derived from an EMBL/GenBank/DDBJ whole genome shotgun (WGS) entry which is preliminary data.</text>
</comment>
<proteinExistence type="predicted"/>
<accession>A0A392MLG3</accession>
<protein>
    <submittedName>
        <fullName evidence="1">Uncharacterized protein</fullName>
    </submittedName>
</protein>